<sequence length="188" mass="21755">MAYSQAQIDKIGNLMVYITDRLGATSKTKLLKLVYIIEEEYIKQAGVPLTPLSFTHLPKGPVSTFINNQINKNREPLNRYVRIDKVNDQCWIRPIVDFSDDEFSEFDLQVINEVLERFGRYNADALIDYTHREGSIWKQMQDEFGGPPPAKQNTLNLFRLLDSEDVDPDLRESANEYKAFVNYLSAQE</sequence>
<gene>
    <name evidence="2" type="ordered locus">Slin_7002</name>
</gene>
<protein>
    <recommendedName>
        <fullName evidence="1">Antitoxin SocA-like Panacea domain-containing protein</fullName>
    </recommendedName>
</protein>
<accession>D2QVW3</accession>
<dbReference type="KEGG" id="sli:Slin_7002"/>
<dbReference type="InterPro" id="IPR025272">
    <property type="entry name" value="SocA_Panacea"/>
</dbReference>
<evidence type="ECO:0000313" key="2">
    <source>
        <dbReference type="EMBL" id="ADB42945.1"/>
    </source>
</evidence>
<name>D2QVW3_SPILD</name>
<dbReference type="AlphaFoldDB" id="D2QVW3"/>
<dbReference type="Proteomes" id="UP000002028">
    <property type="component" value="Plasmid pSLIN03"/>
</dbReference>
<keyword evidence="2" id="KW-0614">Plasmid</keyword>
<dbReference type="EMBL" id="CP001772">
    <property type="protein sequence ID" value="ADB42945.1"/>
    <property type="molecule type" value="Genomic_DNA"/>
</dbReference>
<reference evidence="2 3" key="1">
    <citation type="journal article" date="2010" name="Stand. Genomic Sci.">
        <title>Complete genome sequence of Spirosoma linguale type strain (1).</title>
        <authorList>
            <person name="Lail K."/>
            <person name="Sikorski J."/>
            <person name="Saunders E."/>
            <person name="Lapidus A."/>
            <person name="Glavina Del Rio T."/>
            <person name="Copeland A."/>
            <person name="Tice H."/>
            <person name="Cheng J.-F."/>
            <person name="Lucas S."/>
            <person name="Nolan M."/>
            <person name="Bruce D."/>
            <person name="Goodwin L."/>
            <person name="Pitluck S."/>
            <person name="Ivanova N."/>
            <person name="Mavromatis K."/>
            <person name="Ovchinnikova G."/>
            <person name="Pati A."/>
            <person name="Chen A."/>
            <person name="Palaniappan K."/>
            <person name="Land M."/>
            <person name="Hauser L."/>
            <person name="Chang Y.-J."/>
            <person name="Jeffries C.D."/>
            <person name="Chain P."/>
            <person name="Brettin T."/>
            <person name="Detter J.C."/>
            <person name="Schuetze A."/>
            <person name="Rohde M."/>
            <person name="Tindall B.J."/>
            <person name="Goeker M."/>
            <person name="Bristow J."/>
            <person name="Eisen J.A."/>
            <person name="Markowitz V."/>
            <person name="Hugenholtz P."/>
            <person name="Kyrpides N.C."/>
            <person name="Klenk H.-P."/>
            <person name="Chen F."/>
        </authorList>
    </citation>
    <scope>NUCLEOTIDE SEQUENCE [LARGE SCALE GENOMIC DNA]</scope>
    <source>
        <strain evidence="3">ATCC 33905 / DSM 74 / LMG 10896 / Claus 1</strain>
    </source>
</reference>
<dbReference type="HOGENOM" id="CLU_095220_0_0_10"/>
<dbReference type="RefSeq" id="WP_012931422.1">
    <property type="nucleotide sequence ID" value="NC_013733.1"/>
</dbReference>
<feature type="domain" description="Antitoxin SocA-like Panacea" evidence="1">
    <location>
        <begin position="30"/>
        <end position="138"/>
    </location>
</feature>
<geneLocation type="plasmid" evidence="2 3">
    <name>pSLIN03</name>
</geneLocation>
<dbReference type="Pfam" id="PF13274">
    <property type="entry name" value="SocA_Panacea"/>
    <property type="match status" value="1"/>
</dbReference>
<evidence type="ECO:0000313" key="3">
    <source>
        <dbReference type="Proteomes" id="UP000002028"/>
    </source>
</evidence>
<evidence type="ECO:0000259" key="1">
    <source>
        <dbReference type="Pfam" id="PF13274"/>
    </source>
</evidence>
<keyword evidence="3" id="KW-1185">Reference proteome</keyword>
<proteinExistence type="predicted"/>
<organism evidence="2 3">
    <name type="scientific">Spirosoma linguale (strain ATCC 33905 / DSM 74 / LMG 10896 / Claus 1)</name>
    <dbReference type="NCBI Taxonomy" id="504472"/>
    <lineage>
        <taxon>Bacteria</taxon>
        <taxon>Pseudomonadati</taxon>
        <taxon>Bacteroidota</taxon>
        <taxon>Cytophagia</taxon>
        <taxon>Cytophagales</taxon>
        <taxon>Cytophagaceae</taxon>
        <taxon>Spirosoma</taxon>
    </lineage>
</organism>